<evidence type="ECO:0000313" key="8">
    <source>
        <dbReference type="EMBL" id="ABI91647.1"/>
    </source>
</evidence>
<name>Q0B2H6_BURCM</name>
<evidence type="ECO:0000259" key="7">
    <source>
        <dbReference type="Pfam" id="PF00144"/>
    </source>
</evidence>
<sequence>MRFNAIRIAATLFVAACAAVTAGRAAAATPDEIHDTVTRNVAPLMKQFAIPGMAIGIVADGKPYVFDYGVMSTQTGKPVTGDTLFEIGSVSKTLTATLASDAQEGGELSLSDPAAKYLPAMQGKPFGGVTLLELGTHTPGGMPLQVPDSIRDDADLMRYLDAWRPAYAPGTRRTYSNVAIGMLGQLTAKAMNRDFAALMEQRLFPALGMTHTYINVPAARRGDYAQGYTQDGKPIRMTGGMLWQPAYGVRTTAADLLRFVQANMGLVETAPRMQRALERTHTGYFRAGPFTQDLIWEQYPYPVALPTLLEGNGPAMLHDATPATELKPPLAPRPDTWINKTGSTNGFSTYVAFVPAKRIAIVMLANRSFPIEDRVKAAYRIVESLNGKP</sequence>
<dbReference type="GO" id="GO:0046677">
    <property type="term" value="P:response to antibiotic"/>
    <property type="evidence" value="ECO:0007669"/>
    <property type="project" value="UniProtKB-UniRule"/>
</dbReference>
<dbReference type="EC" id="3.5.2.6" evidence="3 6"/>
<dbReference type="NCBIfam" id="NF033085">
    <property type="entry name" value="bla_class_C"/>
    <property type="match status" value="1"/>
</dbReference>
<protein>
    <recommendedName>
        <fullName evidence="3 6">Beta-lactamase</fullName>
        <ecNumber evidence="3 6">3.5.2.6</ecNumber>
    </recommendedName>
</protein>
<organism evidence="8 9">
    <name type="scientific">Burkholderia ambifaria (strain ATCC BAA-244 / DSM 16087 / CCUG 44356 / LMG 19182 / AMMD)</name>
    <name type="common">Burkholderia cepacia (strain AMMD)</name>
    <dbReference type="NCBI Taxonomy" id="339670"/>
    <lineage>
        <taxon>Bacteria</taxon>
        <taxon>Pseudomonadati</taxon>
        <taxon>Pseudomonadota</taxon>
        <taxon>Betaproteobacteria</taxon>
        <taxon>Burkholderiales</taxon>
        <taxon>Burkholderiaceae</taxon>
        <taxon>Burkholderia</taxon>
        <taxon>Burkholderia cepacia complex</taxon>
    </lineage>
</organism>
<evidence type="ECO:0000256" key="2">
    <source>
        <dbReference type="ARBA" id="ARBA00007840"/>
    </source>
</evidence>
<dbReference type="GeneID" id="93089413"/>
<keyword evidence="9" id="KW-1185">Reference proteome</keyword>
<keyword evidence="4 6" id="KW-0378">Hydrolase</keyword>
<evidence type="ECO:0000256" key="1">
    <source>
        <dbReference type="ARBA" id="ARBA00001526"/>
    </source>
</evidence>
<dbReference type="SUPFAM" id="SSF56601">
    <property type="entry name" value="beta-lactamase/transpeptidase-like"/>
    <property type="match status" value="1"/>
</dbReference>
<dbReference type="InterPro" id="IPR050491">
    <property type="entry name" value="AmpC-like"/>
</dbReference>
<evidence type="ECO:0000313" key="9">
    <source>
        <dbReference type="Proteomes" id="UP000000662"/>
    </source>
</evidence>
<feature type="domain" description="Beta-lactamase-related" evidence="7">
    <location>
        <begin position="38"/>
        <end position="383"/>
    </location>
</feature>
<dbReference type="PATRIC" id="fig|339670.21.peg.7077"/>
<dbReference type="GO" id="GO:0008800">
    <property type="term" value="F:beta-lactamase activity"/>
    <property type="evidence" value="ECO:0007669"/>
    <property type="project" value="UniProtKB-UniRule"/>
</dbReference>
<reference evidence="8" key="1">
    <citation type="submission" date="2006-08" db="EMBL/GenBank/DDBJ databases">
        <title>Complete sequence of Chromosome 3 of Burkholderia cepacia AMMD.</title>
        <authorList>
            <consortium name="US DOE Joint Genome Institute"/>
            <person name="Copeland A."/>
            <person name="Lucas S."/>
            <person name="Lapidus A."/>
            <person name="Barry K."/>
            <person name="Detter J.C."/>
            <person name="Glavina del Rio T."/>
            <person name="Hammon N."/>
            <person name="Israni S."/>
            <person name="Pitluck S."/>
            <person name="Bruce D."/>
            <person name="Chain P."/>
            <person name="Malfatti S."/>
            <person name="Shin M."/>
            <person name="Vergez L."/>
            <person name="Schmutz J."/>
            <person name="Larimer F."/>
            <person name="Land M."/>
            <person name="Hauser L."/>
            <person name="Kyrpides N."/>
            <person name="Kim E."/>
            <person name="Parke J."/>
            <person name="Coenye T."/>
            <person name="Konstantinidis K."/>
            <person name="Ramette A."/>
            <person name="Tiedje J."/>
            <person name="Richardson P."/>
        </authorList>
    </citation>
    <scope>NUCLEOTIDE SEQUENCE</scope>
    <source>
        <strain evidence="8">AMMD</strain>
    </source>
</reference>
<dbReference type="RefSeq" id="WP_011660978.1">
    <property type="nucleotide sequence ID" value="NC_008392.1"/>
</dbReference>
<dbReference type="GO" id="GO:0017001">
    <property type="term" value="P:antibiotic catabolic process"/>
    <property type="evidence" value="ECO:0007669"/>
    <property type="project" value="InterPro"/>
</dbReference>
<dbReference type="PANTHER" id="PTHR46825">
    <property type="entry name" value="D-ALANYL-D-ALANINE-CARBOXYPEPTIDASE/ENDOPEPTIDASE AMPH"/>
    <property type="match status" value="1"/>
</dbReference>
<dbReference type="InterPro" id="IPR058136">
    <property type="entry name" value="AmpC"/>
</dbReference>
<evidence type="ECO:0000256" key="4">
    <source>
        <dbReference type="ARBA" id="ARBA00022801"/>
    </source>
</evidence>
<accession>Q0B2H6</accession>
<evidence type="ECO:0000256" key="3">
    <source>
        <dbReference type="ARBA" id="ARBA00012865"/>
    </source>
</evidence>
<dbReference type="InterPro" id="IPR001586">
    <property type="entry name" value="Beta-lactam_class-C_AS"/>
</dbReference>
<evidence type="ECO:0000256" key="5">
    <source>
        <dbReference type="ARBA" id="ARBA00023251"/>
    </source>
</evidence>
<dbReference type="InterPro" id="IPR001466">
    <property type="entry name" value="Beta-lactam-related"/>
</dbReference>
<dbReference type="Proteomes" id="UP000000662">
    <property type="component" value="Chromosome 3"/>
</dbReference>
<dbReference type="EMBL" id="CP000442">
    <property type="protein sequence ID" value="ABI91647.1"/>
    <property type="molecule type" value="Genomic_DNA"/>
</dbReference>
<comment type="catalytic activity">
    <reaction evidence="1 6">
        <text>a beta-lactam + H2O = a substituted beta-amino acid</text>
        <dbReference type="Rhea" id="RHEA:20401"/>
        <dbReference type="ChEBI" id="CHEBI:15377"/>
        <dbReference type="ChEBI" id="CHEBI:35627"/>
        <dbReference type="ChEBI" id="CHEBI:140347"/>
        <dbReference type="EC" id="3.5.2.6"/>
    </reaction>
</comment>
<dbReference type="GO" id="GO:0030288">
    <property type="term" value="C:outer membrane-bounded periplasmic space"/>
    <property type="evidence" value="ECO:0007669"/>
    <property type="project" value="InterPro"/>
</dbReference>
<dbReference type="InterPro" id="IPR012338">
    <property type="entry name" value="Beta-lactam/transpept-like"/>
</dbReference>
<dbReference type="Pfam" id="PF00144">
    <property type="entry name" value="Beta-lactamase"/>
    <property type="match status" value="1"/>
</dbReference>
<dbReference type="PANTHER" id="PTHR46825:SF8">
    <property type="entry name" value="BETA-LACTAMASE-RELATED"/>
    <property type="match status" value="1"/>
</dbReference>
<comment type="similarity">
    <text evidence="2 6">Belongs to the class-C beta-lactamase family.</text>
</comment>
<dbReference type="MEROPS" id="S12.006"/>
<dbReference type="PROSITE" id="PS00336">
    <property type="entry name" value="BETA_LACTAMASE_C"/>
    <property type="match status" value="1"/>
</dbReference>
<proteinExistence type="inferred from homology"/>
<dbReference type="eggNOG" id="COG1680">
    <property type="taxonomic scope" value="Bacteria"/>
</dbReference>
<dbReference type="AlphaFoldDB" id="Q0B2H6"/>
<evidence type="ECO:0000256" key="6">
    <source>
        <dbReference type="RuleBase" id="RU361140"/>
    </source>
</evidence>
<gene>
    <name evidence="8" type="ordered locus">Bamb_6103</name>
</gene>
<dbReference type="Gene3D" id="3.40.710.10">
    <property type="entry name" value="DD-peptidase/beta-lactamase superfamily"/>
    <property type="match status" value="1"/>
</dbReference>
<keyword evidence="5 6" id="KW-0046">Antibiotic resistance</keyword>
<dbReference type="KEGG" id="bam:Bamb_6103"/>